<comment type="caution">
    <text evidence="1">The sequence shown here is derived from an EMBL/GenBank/DDBJ whole genome shotgun (WGS) entry which is preliminary data.</text>
</comment>
<keyword evidence="2" id="KW-1185">Reference proteome</keyword>
<protein>
    <submittedName>
        <fullName evidence="1">Uncharacterized protein</fullName>
    </submittedName>
</protein>
<sequence length="493" mass="51544">MLADIDAASPAIAERLRQYEVLLDLDKAVPAEPMPADPGGALAAAVEQLASALGFAQSVEQAIRDAGIPSELAGRMARLLDKMHECHVITARRHDELIELLPKLFSRTSAVPNIDFSDVVACAPKMWLATRELERAIKAEQSGSGQCGQTGARAVDLWPVLRFEPGCANQTYQHDYLLIVDMGGDDVYANNAGSNVIDVNFSPPNAAKPGLVGTGPAKGCQRGLAGLYRKDCSVSAVVLLDTQGNDSYGVLEQPDSDRICTDDPVVRRMLTGGAAFLGVGILRDSANSADRYVGKTVSLGAAHMFGVGILSDAGGNDTYMAVRNSMGFSLIGGLGLLRDEGGDDVYDYYMPRPLNPSAPNQTDGAGGVRDNEGDGVCDRVPRYTLGGGNMATASGLLVDDAGDDTYRAAFSDVYTTNPAIGGMSLSAGSLGFGGNGAVGTFLDRGGNDRYQVDNPFPGLAVRADAKVVKPGSPSTDSPGARLFEGGSGVFIDR</sequence>
<evidence type="ECO:0000313" key="2">
    <source>
        <dbReference type="Proteomes" id="UP000612899"/>
    </source>
</evidence>
<reference evidence="1" key="1">
    <citation type="submission" date="2021-01" db="EMBL/GenBank/DDBJ databases">
        <title>Whole genome shotgun sequence of Rhizocola hellebori NBRC 109834.</title>
        <authorList>
            <person name="Komaki H."/>
            <person name="Tamura T."/>
        </authorList>
    </citation>
    <scope>NUCLEOTIDE SEQUENCE</scope>
    <source>
        <strain evidence="1">NBRC 109834</strain>
    </source>
</reference>
<gene>
    <name evidence="1" type="ORF">Rhe02_14830</name>
</gene>
<accession>A0A8J3VEL1</accession>
<dbReference type="AlphaFoldDB" id="A0A8J3VEL1"/>
<evidence type="ECO:0000313" key="1">
    <source>
        <dbReference type="EMBL" id="GIH03416.1"/>
    </source>
</evidence>
<dbReference type="EMBL" id="BONY01000007">
    <property type="protein sequence ID" value="GIH03416.1"/>
    <property type="molecule type" value="Genomic_DNA"/>
</dbReference>
<organism evidence="1 2">
    <name type="scientific">Rhizocola hellebori</name>
    <dbReference type="NCBI Taxonomy" id="1392758"/>
    <lineage>
        <taxon>Bacteria</taxon>
        <taxon>Bacillati</taxon>
        <taxon>Actinomycetota</taxon>
        <taxon>Actinomycetes</taxon>
        <taxon>Micromonosporales</taxon>
        <taxon>Micromonosporaceae</taxon>
        <taxon>Rhizocola</taxon>
    </lineage>
</organism>
<name>A0A8J3VEL1_9ACTN</name>
<dbReference type="Proteomes" id="UP000612899">
    <property type="component" value="Unassembled WGS sequence"/>
</dbReference>
<proteinExistence type="predicted"/>